<dbReference type="RefSeq" id="WP_143879845.1">
    <property type="nucleotide sequence ID" value="NZ_BAABLZ010000001.1"/>
</dbReference>
<evidence type="ECO:0000313" key="2">
    <source>
        <dbReference type="EMBL" id="QDQ74336.1"/>
    </source>
</evidence>
<evidence type="ECO:0000313" key="3">
    <source>
        <dbReference type="Proteomes" id="UP000315891"/>
    </source>
</evidence>
<reference evidence="2 3" key="1">
    <citation type="submission" date="2019-07" db="EMBL/GenBank/DDBJ databases">
        <title>Lysobacter weifangensis sp. nov., isolated from bensulfuron-methyl contaminated farmland soil.</title>
        <authorList>
            <person name="Zhao H."/>
        </authorList>
    </citation>
    <scope>NUCLEOTIDE SEQUENCE [LARGE SCALE GENOMIC DNA]</scope>
    <source>
        <strain evidence="2 3">CC-Bw-6</strain>
    </source>
</reference>
<dbReference type="PROSITE" id="PS51257">
    <property type="entry name" value="PROKAR_LIPOPROTEIN"/>
    <property type="match status" value="1"/>
</dbReference>
<dbReference type="Proteomes" id="UP000315891">
    <property type="component" value="Chromosome"/>
</dbReference>
<evidence type="ECO:0008006" key="4">
    <source>
        <dbReference type="Google" id="ProtNLM"/>
    </source>
</evidence>
<dbReference type="AlphaFoldDB" id="A0A516V720"/>
<accession>A0A516V720</accession>
<feature type="signal peptide" evidence="1">
    <location>
        <begin position="1"/>
        <end position="19"/>
    </location>
</feature>
<keyword evidence="3" id="KW-1185">Reference proteome</keyword>
<dbReference type="OrthoDB" id="5985346at2"/>
<proteinExistence type="predicted"/>
<keyword evidence="1" id="KW-0732">Signal</keyword>
<feature type="chain" id="PRO_5021880107" description="EF-hand domain-containing protein" evidence="1">
    <location>
        <begin position="20"/>
        <end position="211"/>
    </location>
</feature>
<name>A0A516V720_9GAMM</name>
<dbReference type="EMBL" id="CP041742">
    <property type="protein sequence ID" value="QDQ74336.1"/>
    <property type="molecule type" value="Genomic_DNA"/>
</dbReference>
<protein>
    <recommendedName>
        <fullName evidence="4">EF-hand domain-containing protein</fullName>
    </recommendedName>
</protein>
<gene>
    <name evidence="2" type="ORF">FNZ56_10810</name>
</gene>
<sequence>MKHWRSLALLLCVAGTACASDAHRVESPSEPTVTFRVDPALAALPPMEFPIEGKTDAERRLFVDVRDGVVRRMLVLQFETVRPGSDFRFVFPPKPPRTFGPNVYRSGAYAYDDMLAAERAPGLEAARTRALLQQRGLRPPRYWHVARLARVADPDGMHEAIVFYMENADARYPDGLVDVDEDGDGLLDAAETARLWLALEHAVQVQPRAGR</sequence>
<evidence type="ECO:0000256" key="1">
    <source>
        <dbReference type="SAM" id="SignalP"/>
    </source>
</evidence>
<organism evidence="2 3">
    <name type="scientific">Pseudoluteimonas lycopersici</name>
    <dbReference type="NCBI Taxonomy" id="1324796"/>
    <lineage>
        <taxon>Bacteria</taxon>
        <taxon>Pseudomonadati</taxon>
        <taxon>Pseudomonadota</taxon>
        <taxon>Gammaproteobacteria</taxon>
        <taxon>Lysobacterales</taxon>
        <taxon>Lysobacteraceae</taxon>
        <taxon>Pseudoluteimonas</taxon>
    </lineage>
</organism>